<evidence type="ECO:0000256" key="3">
    <source>
        <dbReference type="SAM" id="MobiDB-lite"/>
    </source>
</evidence>
<dbReference type="CDD" id="cd14507">
    <property type="entry name" value="PTP-MTM-like"/>
    <property type="match status" value="1"/>
</dbReference>
<evidence type="ECO:0000313" key="8">
    <source>
        <dbReference type="Proteomes" id="UP000039324"/>
    </source>
</evidence>
<organism evidence="6 8">
    <name type="scientific">Plasmodiophora brassicae</name>
    <name type="common">Clubroot disease agent</name>
    <dbReference type="NCBI Taxonomy" id="37360"/>
    <lineage>
        <taxon>Eukaryota</taxon>
        <taxon>Sar</taxon>
        <taxon>Rhizaria</taxon>
        <taxon>Endomyxa</taxon>
        <taxon>Phytomyxea</taxon>
        <taxon>Plasmodiophorida</taxon>
        <taxon>Plasmodiophoridae</taxon>
        <taxon>Plasmodiophora</taxon>
    </lineage>
</organism>
<dbReference type="GO" id="GO:0005737">
    <property type="term" value="C:cytoplasm"/>
    <property type="evidence" value="ECO:0007669"/>
    <property type="project" value="TreeGrafter"/>
</dbReference>
<dbReference type="OrthoDB" id="271628at2759"/>
<evidence type="ECO:0000256" key="2">
    <source>
        <dbReference type="PIRSR" id="PIRSR630564-2"/>
    </source>
</evidence>
<evidence type="ECO:0008006" key="10">
    <source>
        <dbReference type="Google" id="ProtNLM"/>
    </source>
</evidence>
<dbReference type="CDD" id="cd00201">
    <property type="entry name" value="WW"/>
    <property type="match status" value="1"/>
</dbReference>
<dbReference type="EMBL" id="CDSF01000121">
    <property type="protein sequence ID" value="CEP01899.1"/>
    <property type="molecule type" value="Genomic_DNA"/>
</dbReference>
<feature type="binding site" evidence="2">
    <location>
        <begin position="881"/>
        <end position="882"/>
    </location>
    <ligand>
        <name>substrate</name>
    </ligand>
</feature>
<evidence type="ECO:0000259" key="4">
    <source>
        <dbReference type="PROSITE" id="PS50020"/>
    </source>
</evidence>
<dbReference type="SMART" id="SM00456">
    <property type="entry name" value="WW"/>
    <property type="match status" value="1"/>
</dbReference>
<name>A0A0G4J3F0_PLABS</name>
<dbReference type="InterPro" id="IPR022096">
    <property type="entry name" value="SBF1/SBF2"/>
</dbReference>
<dbReference type="InterPro" id="IPR010569">
    <property type="entry name" value="Myotubularin-like_Pase_dom"/>
</dbReference>
<dbReference type="Pfam" id="PF12335">
    <property type="entry name" value="SBF2"/>
    <property type="match status" value="1"/>
</dbReference>
<dbReference type="InterPro" id="IPR030564">
    <property type="entry name" value="Myotubularin"/>
</dbReference>
<dbReference type="STRING" id="37360.A0A0G4J3F0"/>
<feature type="region of interest" description="Disordered" evidence="3">
    <location>
        <begin position="1230"/>
        <end position="1255"/>
    </location>
</feature>
<feature type="compositionally biased region" description="Acidic residues" evidence="3">
    <location>
        <begin position="1230"/>
        <end position="1247"/>
    </location>
</feature>
<dbReference type="Gene3D" id="2.20.70.10">
    <property type="match status" value="1"/>
</dbReference>
<dbReference type="InterPro" id="IPR001202">
    <property type="entry name" value="WW_dom"/>
</dbReference>
<dbReference type="PROSITE" id="PS51339">
    <property type="entry name" value="PPASE_MYOTUBULARIN"/>
    <property type="match status" value="1"/>
</dbReference>
<feature type="active site" description="Phosphocysteine intermediate" evidence="1">
    <location>
        <position position="952"/>
    </location>
</feature>
<evidence type="ECO:0000313" key="7">
    <source>
        <dbReference type="EMBL" id="SPQ98672.1"/>
    </source>
</evidence>
<evidence type="ECO:0000259" key="5">
    <source>
        <dbReference type="PROSITE" id="PS51339"/>
    </source>
</evidence>
<feature type="binding site" evidence="2">
    <location>
        <begin position="952"/>
        <end position="958"/>
    </location>
    <ligand>
        <name>substrate</name>
    </ligand>
</feature>
<dbReference type="InterPro" id="IPR016130">
    <property type="entry name" value="Tyr_Pase_AS"/>
</dbReference>
<dbReference type="Pfam" id="PF06602">
    <property type="entry name" value="Myotub-related"/>
    <property type="match status" value="1"/>
</dbReference>
<evidence type="ECO:0000313" key="9">
    <source>
        <dbReference type="Proteomes" id="UP000290189"/>
    </source>
</evidence>
<dbReference type="Proteomes" id="UP000039324">
    <property type="component" value="Unassembled WGS sequence"/>
</dbReference>
<dbReference type="PANTHER" id="PTHR10807:SF128">
    <property type="entry name" value="PHOSPHATIDYLINOSITOL-3,5-BISPHOSPHATE 3-PHOSPHATASE"/>
    <property type="match status" value="1"/>
</dbReference>
<dbReference type="InterPro" id="IPR036020">
    <property type="entry name" value="WW_dom_sf"/>
</dbReference>
<gene>
    <name evidence="6" type="ORF">PBRA_008842</name>
    <name evidence="7" type="ORF">PLBR_LOCUS5887</name>
</gene>
<protein>
    <recommendedName>
        <fullName evidence="10">Phosphatidylinositol-3-phosphatase</fullName>
    </recommendedName>
</protein>
<dbReference type="PROSITE" id="PS50020">
    <property type="entry name" value="WW_DOMAIN_2"/>
    <property type="match status" value="1"/>
</dbReference>
<dbReference type="PROSITE" id="PS01159">
    <property type="entry name" value="WW_DOMAIN_1"/>
    <property type="match status" value="1"/>
</dbReference>
<dbReference type="PROSITE" id="PS00383">
    <property type="entry name" value="TYR_PHOSPHATASE_1"/>
    <property type="match status" value="1"/>
</dbReference>
<proteinExistence type="predicted"/>
<evidence type="ECO:0000313" key="6">
    <source>
        <dbReference type="EMBL" id="CEP01899.1"/>
    </source>
</evidence>
<evidence type="ECO:0000256" key="1">
    <source>
        <dbReference type="PIRSR" id="PIRSR630564-1"/>
    </source>
</evidence>
<dbReference type="EMBL" id="OVEO01000010">
    <property type="protein sequence ID" value="SPQ98672.1"/>
    <property type="molecule type" value="Genomic_DNA"/>
</dbReference>
<reference evidence="7 9" key="2">
    <citation type="submission" date="2018-03" db="EMBL/GenBank/DDBJ databases">
        <authorList>
            <person name="Fogelqvist J."/>
        </authorList>
    </citation>
    <scope>NUCLEOTIDE SEQUENCE [LARGE SCALE GENOMIC DNA]</scope>
</reference>
<sequence length="1315" mass="147516">MALRFSLRGAGPAMEHSGAGQQSRDVLVHFNLFMLKNVQLGPIDGLPYVRIRFGSIVLRSNAAVPITGDAGSFEFDGNILILKISKCSLYQGYPDVRVSLHVRPVHSAEYSDDDPCLGRLRIPVGHCTCEIIDVQTNELMLNDLEVGQLMYGIFPVIPEVNIAETTTSSGSVASPCGDTQQSQLSRQVAAFPFRRKDKSNVKLKRFTDAINEFMGFIFSAVKVFSTPLGNSILTLLDMFKTQEGRQQFFQHLKYVSEGQKISQFAFQTLIDVFRAVLREANNAHDYATCRKFLELSMSMNVVSPAGEICMFLYSFVKDHEVFKNRQFWELLFLDVITSERTKLEQLQSTVDPISEAAYWTDPEGDDQHDQQNEQLLLNIHLLCVFSWQMMNAGVHLDVILTFCMDMCAMSNVQDEVLLQLRKFVKLLAFRTPYGLVPLPFAKGSSGPSASTTLSSQSSLETLRLASFMRILKYPSLNLSAVLQQCEATRAMNLEKTAPVDLYGTRRLETKNGWTRYQTPDGDDYFHNDETNGSQWTIPEGFNDSSSDSDLFMPNRGDDVPPVPGNEAIEGTPLNTSSGLISGEIVLRTLYAVVDENVPPPRPKGYLLLTTYRVVFVPSEATDASGGTAAVAGAALTMTDPPSSFAAYNSGFCVHSVLKFDLLKYPSDPTSIDKLLRVTLKDYQVLRYRLITLAANRENREARVGDFSDLLQSACFPNSLIGLFAFRYKQSIATPDDGWTLYRPDAEYKRMGASFAVFWRRVALNADYKFSPTYPAVFYVPSIVPDPVLHKVAAFRKQARIPVLAYYCSSSGAAMLRSAQPRTGFTGNICVADEQLIAAAKIRFIIDCRPKINARGNKVLGGGFESAARYRDCQLVFMGIENIHAVRDSFRAMMESPALFTEAKRYSVENDEIMTPIGLNPSEWHKHLSQILVAAVFTAAKVSEDCVSVLVHCSDGWDRTAQVTSLAMLLMDPYYRTIAGFAVLIEKEWIGFGHKFSQRVGHGNANFSDQQISPIFLQFLDVVWQVQSQYPSAFEFSPELLFCIAQEHYDCKFGTFLGNNDRQRAQARIKSKTVSLWTYVLQARETFINPLYQVSYQVLRPNCQAQAFGVFPFYYRCSMLMQQFPSPHETIRDRVLQLVQLQSRHDREVQELVAQFEQREALLLEAVHALQGDGSRCSDSGQTDWVSLLQHNGISLSAPRTPRADGTLFNENPVHPNMPSLIESLQTVFYSDEDDIPPPPPPEDDDETSHEIDEHQEYLSRTLRDVPQFDVVDGDDGNIVFTPRKRTCSASSITRLEEAELLCIPEGRPVRAFSDL</sequence>
<keyword evidence="8" id="KW-1185">Reference proteome</keyword>
<accession>A0A0G4J3F0</accession>
<geneLocation type="mitochondrion" evidence="7"/>
<dbReference type="SUPFAM" id="SSF51045">
    <property type="entry name" value="WW domain"/>
    <property type="match status" value="1"/>
</dbReference>
<reference evidence="6 8" key="1">
    <citation type="submission" date="2015-02" db="EMBL/GenBank/DDBJ databases">
        <authorList>
            <person name="Chooi Y.-H."/>
        </authorList>
    </citation>
    <scope>NUCLEOTIDE SEQUENCE [LARGE SCALE GENOMIC DNA]</scope>
    <source>
        <strain evidence="6">E3</strain>
    </source>
</reference>
<dbReference type="SUPFAM" id="SSF52799">
    <property type="entry name" value="(Phosphotyrosine protein) phosphatases II"/>
    <property type="match status" value="1"/>
</dbReference>
<feature type="domain" description="Myotubularin phosphatase" evidence="5">
    <location>
        <begin position="737"/>
        <end position="1114"/>
    </location>
</feature>
<dbReference type="PANTHER" id="PTHR10807">
    <property type="entry name" value="MYOTUBULARIN-RELATED"/>
    <property type="match status" value="1"/>
</dbReference>
<keyword evidence="7" id="KW-0496">Mitochondrion</keyword>
<dbReference type="Proteomes" id="UP000290189">
    <property type="component" value="Unassembled WGS sequence"/>
</dbReference>
<dbReference type="InterPro" id="IPR029021">
    <property type="entry name" value="Prot-tyrosine_phosphatase-like"/>
</dbReference>
<feature type="domain" description="WW" evidence="4">
    <location>
        <begin position="507"/>
        <end position="540"/>
    </location>
</feature>